<name>A0A8H1LK66_9ACTN</name>
<proteinExistence type="predicted"/>
<evidence type="ECO:0000313" key="3">
    <source>
        <dbReference type="Proteomes" id="UP000298111"/>
    </source>
</evidence>
<dbReference type="Proteomes" id="UP000298111">
    <property type="component" value="Unassembled WGS sequence"/>
</dbReference>
<comment type="caution">
    <text evidence="2">The sequence shown here is derived from an EMBL/GenBank/DDBJ whole genome shotgun (WGS) entry which is preliminary data.</text>
</comment>
<evidence type="ECO:0000256" key="1">
    <source>
        <dbReference type="SAM" id="Phobius"/>
    </source>
</evidence>
<dbReference type="EMBL" id="RCIY01000011">
    <property type="protein sequence ID" value="TGG88490.1"/>
    <property type="molecule type" value="Genomic_DNA"/>
</dbReference>
<keyword evidence="1" id="KW-0472">Membrane</keyword>
<dbReference type="RefSeq" id="WP_135566672.1">
    <property type="nucleotide sequence ID" value="NZ_RCIY01000011.1"/>
</dbReference>
<protein>
    <submittedName>
        <fullName evidence="2">Uncharacterized protein</fullName>
    </submittedName>
</protein>
<feature type="transmembrane region" description="Helical" evidence="1">
    <location>
        <begin position="12"/>
        <end position="35"/>
    </location>
</feature>
<sequence>MITQDTVDRALITGLAVFAISVGLFSLAGLLLLLLQLAAETAQAVAAAAPAGIGLSIALRRKGK</sequence>
<dbReference type="AlphaFoldDB" id="A0A8H1LK66"/>
<evidence type="ECO:0000313" key="2">
    <source>
        <dbReference type="EMBL" id="TGG88490.1"/>
    </source>
</evidence>
<gene>
    <name evidence="2" type="ORF">D8771_03855</name>
</gene>
<keyword evidence="1" id="KW-1133">Transmembrane helix</keyword>
<keyword evidence="1" id="KW-0812">Transmembrane</keyword>
<reference evidence="2 3" key="1">
    <citation type="submission" date="2018-10" db="EMBL/GenBank/DDBJ databases">
        <title>Isolation of pseudouridimycin from Streptomyces albus DSM 40763.</title>
        <authorList>
            <person name="Rosenqvist P."/>
            <person name="Metsae-Ketelae M."/>
            <person name="Virta P."/>
        </authorList>
    </citation>
    <scope>NUCLEOTIDE SEQUENCE [LARGE SCALE GENOMIC DNA]</scope>
    <source>
        <strain evidence="2 3">DSM 40763</strain>
    </source>
</reference>
<organism evidence="2 3">
    <name type="scientific">Streptomyces albus</name>
    <dbReference type="NCBI Taxonomy" id="1888"/>
    <lineage>
        <taxon>Bacteria</taxon>
        <taxon>Bacillati</taxon>
        <taxon>Actinomycetota</taxon>
        <taxon>Actinomycetes</taxon>
        <taxon>Kitasatosporales</taxon>
        <taxon>Streptomycetaceae</taxon>
        <taxon>Streptomyces</taxon>
    </lineage>
</organism>
<accession>A0A8H1LK66</accession>
<feature type="transmembrane region" description="Helical" evidence="1">
    <location>
        <begin position="41"/>
        <end position="59"/>
    </location>
</feature>